<dbReference type="AlphaFoldDB" id="A0AAJ5ZIR9"/>
<evidence type="ECO:0000256" key="5">
    <source>
        <dbReference type="SAM" id="Phobius"/>
    </source>
</evidence>
<keyword evidence="3 5" id="KW-1133">Transmembrane helix</keyword>
<dbReference type="EMBL" id="WMBE01000003">
    <property type="protein sequence ID" value="MDG0867768.1"/>
    <property type="molecule type" value="Genomic_DNA"/>
</dbReference>
<feature type="transmembrane region" description="Helical" evidence="5">
    <location>
        <begin position="34"/>
        <end position="51"/>
    </location>
</feature>
<feature type="transmembrane region" description="Helical" evidence="5">
    <location>
        <begin position="57"/>
        <end position="75"/>
    </location>
</feature>
<gene>
    <name evidence="6" type="ORF">GKO46_11885</name>
    <name evidence="7" type="ORF">GKO48_09650</name>
</gene>
<evidence type="ECO:0000313" key="6">
    <source>
        <dbReference type="EMBL" id="MDG0867768.1"/>
    </source>
</evidence>
<dbReference type="PANTHER" id="PTHR36460">
    <property type="entry name" value="UPF0132 DOMAIN PROTEIN (AFU_ORTHOLOGUE AFUA_3G10255)"/>
    <property type="match status" value="1"/>
</dbReference>
<dbReference type="InterPro" id="IPR019109">
    <property type="entry name" value="MamF_MmsF"/>
</dbReference>
<accession>A0AAJ5ZIR9</accession>
<dbReference type="PANTHER" id="PTHR36460:SF1">
    <property type="entry name" value="UPF0132 DOMAIN PROTEIN (AFU_ORTHOLOGUE AFUA_3G10255)"/>
    <property type="match status" value="1"/>
</dbReference>
<dbReference type="Proteomes" id="UP001321249">
    <property type="component" value="Unassembled WGS sequence"/>
</dbReference>
<dbReference type="GO" id="GO:0016020">
    <property type="term" value="C:membrane"/>
    <property type="evidence" value="ECO:0007669"/>
    <property type="project" value="UniProtKB-SubCell"/>
</dbReference>
<evidence type="ECO:0000256" key="3">
    <source>
        <dbReference type="ARBA" id="ARBA00022989"/>
    </source>
</evidence>
<comment type="subcellular location">
    <subcellularLocation>
        <location evidence="1">Membrane</location>
        <topology evidence="1">Multi-pass membrane protein</topology>
    </subcellularLocation>
</comment>
<evidence type="ECO:0000313" key="9">
    <source>
        <dbReference type="Proteomes" id="UP001321249"/>
    </source>
</evidence>
<evidence type="ECO:0000313" key="7">
    <source>
        <dbReference type="EMBL" id="WFG40784.1"/>
    </source>
</evidence>
<reference evidence="7" key="2">
    <citation type="journal article" date="2023" name="Nat. Commun.">
        <title>Cultivation of marine bacteria of the SAR202 clade.</title>
        <authorList>
            <person name="Lim Y."/>
            <person name="Seo J.H."/>
            <person name="Giovannoni S.J."/>
            <person name="Kang I."/>
            <person name="Cho J.C."/>
        </authorList>
    </citation>
    <scope>NUCLEOTIDE SEQUENCE</scope>
    <source>
        <strain evidence="7">JH1073</strain>
    </source>
</reference>
<reference evidence="8 9" key="1">
    <citation type="submission" date="2019-11" db="EMBL/GenBank/DDBJ databases">
        <authorList>
            <person name="Cho J.-C."/>
        </authorList>
    </citation>
    <scope>NUCLEOTIDE SEQUENCE [LARGE SCALE GENOMIC DNA]</scope>
    <source>
        <strain evidence="7 8">JH1073</strain>
        <strain evidence="6 9">JH702</strain>
    </source>
</reference>
<proteinExistence type="predicted"/>
<name>A0AAJ5ZIR9_9CHLR</name>
<dbReference type="Pfam" id="PF09685">
    <property type="entry name" value="MamF_MmsF"/>
    <property type="match status" value="1"/>
</dbReference>
<evidence type="ECO:0000256" key="4">
    <source>
        <dbReference type="ARBA" id="ARBA00023136"/>
    </source>
</evidence>
<sequence>MEAVLAYVLGWVTGVAFLLIEKENKFVRFHAMQSIAVFVPITIASFILGFIPVIGAVFSTLLSIFGLFLWLFLMFQAITGSRYKVPYAGDFAEKQLMNMGTK</sequence>
<keyword evidence="8" id="KW-1185">Reference proteome</keyword>
<feature type="transmembrane region" description="Helical" evidence="5">
    <location>
        <begin position="6"/>
        <end position="22"/>
    </location>
</feature>
<protein>
    <recommendedName>
        <fullName evidence="10">DUF4870 domain-containing protein</fullName>
    </recommendedName>
</protein>
<dbReference type="Proteomes" id="UP001219901">
    <property type="component" value="Chromosome"/>
</dbReference>
<keyword evidence="4 5" id="KW-0472">Membrane</keyword>
<evidence type="ECO:0000256" key="1">
    <source>
        <dbReference type="ARBA" id="ARBA00004141"/>
    </source>
</evidence>
<dbReference type="EMBL" id="CP046147">
    <property type="protein sequence ID" value="WFG40784.1"/>
    <property type="molecule type" value="Genomic_DNA"/>
</dbReference>
<organism evidence="7 8">
    <name type="scientific">Candidatus Lucifugimonas marina</name>
    <dbReference type="NCBI Taxonomy" id="3038979"/>
    <lineage>
        <taxon>Bacteria</taxon>
        <taxon>Bacillati</taxon>
        <taxon>Chloroflexota</taxon>
        <taxon>Dehalococcoidia</taxon>
        <taxon>SAR202 cluster</taxon>
        <taxon>Candidatus Lucifugimonadales</taxon>
        <taxon>Candidatus Lucifugimonadaceae</taxon>
        <taxon>Candidatus Lucifugimonas</taxon>
    </lineage>
</organism>
<evidence type="ECO:0000256" key="2">
    <source>
        <dbReference type="ARBA" id="ARBA00022692"/>
    </source>
</evidence>
<reference evidence="8" key="3">
    <citation type="submission" date="2023-06" db="EMBL/GenBank/DDBJ databases">
        <title>Pangenomics reveal diversification of enzyme families and niche specialization in globally abundant SAR202 bacteria.</title>
        <authorList>
            <person name="Saw J.H.W."/>
        </authorList>
    </citation>
    <scope>NUCLEOTIDE SEQUENCE [LARGE SCALE GENOMIC DNA]</scope>
    <source>
        <strain evidence="8">JH1073</strain>
    </source>
</reference>
<evidence type="ECO:0008006" key="10">
    <source>
        <dbReference type="Google" id="ProtNLM"/>
    </source>
</evidence>
<keyword evidence="2 5" id="KW-0812">Transmembrane</keyword>
<evidence type="ECO:0000313" key="8">
    <source>
        <dbReference type="Proteomes" id="UP001219901"/>
    </source>
</evidence>